<dbReference type="PROSITE" id="PS00134">
    <property type="entry name" value="TRYPSIN_HIS"/>
    <property type="match status" value="1"/>
</dbReference>
<dbReference type="GO" id="GO:0006508">
    <property type="term" value="P:proteolysis"/>
    <property type="evidence" value="ECO:0007669"/>
    <property type="project" value="UniProtKB-KW"/>
</dbReference>
<reference evidence="4 5" key="1">
    <citation type="submission" date="2020-04" db="EMBL/GenBank/DDBJ databases">
        <title>Azohydromonas sp. isolated from soil.</title>
        <authorList>
            <person name="Dahal R.H."/>
        </authorList>
    </citation>
    <scope>NUCLEOTIDE SEQUENCE [LARGE SCALE GENOMIC DNA]</scope>
    <source>
        <strain evidence="4 5">G-1-1-14</strain>
    </source>
</reference>
<evidence type="ECO:0000313" key="4">
    <source>
        <dbReference type="EMBL" id="NML16810.1"/>
    </source>
</evidence>
<evidence type="ECO:0000256" key="2">
    <source>
        <dbReference type="SAM" id="SignalP"/>
    </source>
</evidence>
<organism evidence="4 5">
    <name type="scientific">Azohydromonas caseinilytica</name>
    <dbReference type="NCBI Taxonomy" id="2728836"/>
    <lineage>
        <taxon>Bacteria</taxon>
        <taxon>Pseudomonadati</taxon>
        <taxon>Pseudomonadota</taxon>
        <taxon>Betaproteobacteria</taxon>
        <taxon>Burkholderiales</taxon>
        <taxon>Sphaerotilaceae</taxon>
        <taxon>Azohydromonas</taxon>
    </lineage>
</organism>
<keyword evidence="1 2" id="KW-0732">Signal</keyword>
<dbReference type="InterPro" id="IPR050966">
    <property type="entry name" value="Glutamyl_endopeptidase"/>
</dbReference>
<protein>
    <submittedName>
        <fullName evidence="4">Trypsin-like serine protease</fullName>
    </submittedName>
</protein>
<evidence type="ECO:0000313" key="5">
    <source>
        <dbReference type="Proteomes" id="UP000574067"/>
    </source>
</evidence>
<sequence>MNVGTAFMAACALAGAGLLATSGTVLAQPAEQRTVSSDGSALAEPAPQRVVSGASFEGAWGAGTAPDAKAEFRAMTLSPAEYAAFSQRFQAKRPPYVRGGTAVRPETVIGRDRRFRVYPRESGFPYRAIGLMTYSQAGSSYFCTGFLIGKDTVVTAGHCVHEGGAGGTWSYDVKFYPAFNAGTAPFGSCSARRLFAVARWTEAGSEEYDYGAFKLNCAIGETTGWLGYYPTLASQAGLSVLLMGYPGDKPYGTLWGGAGHIVVSEARKTRYGIDTGGGQSGAPVLEADRGASLADCFGTCAVAIHTYGEFDGTNSGTRITYSVADHLTAWRNAP</sequence>
<comment type="caution">
    <text evidence="4">The sequence shown here is derived from an EMBL/GenBank/DDBJ whole genome shotgun (WGS) entry which is preliminary data.</text>
</comment>
<feature type="domain" description="Peptidase S1" evidence="3">
    <location>
        <begin position="136"/>
        <end position="317"/>
    </location>
</feature>
<evidence type="ECO:0000256" key="1">
    <source>
        <dbReference type="ARBA" id="ARBA00022729"/>
    </source>
</evidence>
<dbReference type="InterPro" id="IPR018114">
    <property type="entry name" value="TRYPSIN_HIS"/>
</dbReference>
<gene>
    <name evidence="4" type="ORF">HHL10_17660</name>
</gene>
<dbReference type="PANTHER" id="PTHR15462">
    <property type="entry name" value="SERINE PROTEASE"/>
    <property type="match status" value="1"/>
</dbReference>
<dbReference type="Gene3D" id="2.40.10.10">
    <property type="entry name" value="Trypsin-like serine proteases"/>
    <property type="match status" value="2"/>
</dbReference>
<name>A0A848FF81_9BURK</name>
<accession>A0A848FF81</accession>
<dbReference type="InterPro" id="IPR009003">
    <property type="entry name" value="Peptidase_S1_PA"/>
</dbReference>
<dbReference type="GO" id="GO:0004252">
    <property type="term" value="F:serine-type endopeptidase activity"/>
    <property type="evidence" value="ECO:0007669"/>
    <property type="project" value="InterPro"/>
</dbReference>
<keyword evidence="4" id="KW-0378">Hydrolase</keyword>
<keyword evidence="4" id="KW-0645">Protease</keyword>
<dbReference type="EMBL" id="JABBFW010000013">
    <property type="protein sequence ID" value="NML16810.1"/>
    <property type="molecule type" value="Genomic_DNA"/>
</dbReference>
<evidence type="ECO:0000259" key="3">
    <source>
        <dbReference type="Pfam" id="PF00089"/>
    </source>
</evidence>
<dbReference type="SUPFAM" id="SSF50494">
    <property type="entry name" value="Trypsin-like serine proteases"/>
    <property type="match status" value="1"/>
</dbReference>
<dbReference type="AlphaFoldDB" id="A0A848FF81"/>
<dbReference type="Pfam" id="PF00089">
    <property type="entry name" value="Trypsin"/>
    <property type="match status" value="1"/>
</dbReference>
<keyword evidence="5" id="KW-1185">Reference proteome</keyword>
<feature type="chain" id="PRO_5032629859" evidence="2">
    <location>
        <begin position="28"/>
        <end position="334"/>
    </location>
</feature>
<dbReference type="InterPro" id="IPR028301">
    <property type="entry name" value="V8_his_AS"/>
</dbReference>
<dbReference type="InterPro" id="IPR043504">
    <property type="entry name" value="Peptidase_S1_PA_chymotrypsin"/>
</dbReference>
<dbReference type="PANTHER" id="PTHR15462:SF8">
    <property type="entry name" value="SERINE PROTEASE"/>
    <property type="match status" value="1"/>
</dbReference>
<feature type="signal peptide" evidence="2">
    <location>
        <begin position="1"/>
        <end position="27"/>
    </location>
</feature>
<dbReference type="Proteomes" id="UP000574067">
    <property type="component" value="Unassembled WGS sequence"/>
</dbReference>
<proteinExistence type="predicted"/>
<dbReference type="RefSeq" id="WP_169161716.1">
    <property type="nucleotide sequence ID" value="NZ_JABBFW010000013.1"/>
</dbReference>
<dbReference type="InterPro" id="IPR001254">
    <property type="entry name" value="Trypsin_dom"/>
</dbReference>
<dbReference type="PROSITE" id="PS00672">
    <property type="entry name" value="V8_HIS"/>
    <property type="match status" value="1"/>
</dbReference>